<reference evidence="2 3" key="1">
    <citation type="journal article" date="2019" name="Sci. Rep.">
        <title>Orb-weaving spider Araneus ventricosus genome elucidates the spidroin gene catalogue.</title>
        <authorList>
            <person name="Kono N."/>
            <person name="Nakamura H."/>
            <person name="Ohtoshi R."/>
            <person name="Moran D.A.P."/>
            <person name="Shinohara A."/>
            <person name="Yoshida Y."/>
            <person name="Fujiwara M."/>
            <person name="Mori M."/>
            <person name="Tomita M."/>
            <person name="Arakawa K."/>
        </authorList>
    </citation>
    <scope>NUCLEOTIDE SEQUENCE [LARGE SCALE GENOMIC DNA]</scope>
</reference>
<feature type="chain" id="PRO_5021209813" evidence="1">
    <location>
        <begin position="17"/>
        <end position="126"/>
    </location>
</feature>
<comment type="caution">
    <text evidence="2">The sequence shown here is derived from an EMBL/GenBank/DDBJ whole genome shotgun (WGS) entry which is preliminary data.</text>
</comment>
<proteinExistence type="predicted"/>
<keyword evidence="3" id="KW-1185">Reference proteome</keyword>
<evidence type="ECO:0000256" key="1">
    <source>
        <dbReference type="SAM" id="SignalP"/>
    </source>
</evidence>
<dbReference type="Proteomes" id="UP000499080">
    <property type="component" value="Unassembled WGS sequence"/>
</dbReference>
<dbReference type="AlphaFoldDB" id="A0A4Y2MSB3"/>
<gene>
    <name evidence="2" type="ORF">AVEN_67205_1</name>
</gene>
<accession>A0A4Y2MSB3</accession>
<keyword evidence="1" id="KW-0732">Signal</keyword>
<feature type="signal peptide" evidence="1">
    <location>
        <begin position="1"/>
        <end position="16"/>
    </location>
</feature>
<name>A0A4Y2MSB3_ARAVE</name>
<evidence type="ECO:0000313" key="3">
    <source>
        <dbReference type="Proteomes" id="UP000499080"/>
    </source>
</evidence>
<protein>
    <submittedName>
        <fullName evidence="2">Uncharacterized protein</fullName>
    </submittedName>
</protein>
<organism evidence="2 3">
    <name type="scientific">Araneus ventricosus</name>
    <name type="common">Orbweaver spider</name>
    <name type="synonym">Epeira ventricosa</name>
    <dbReference type="NCBI Taxonomy" id="182803"/>
    <lineage>
        <taxon>Eukaryota</taxon>
        <taxon>Metazoa</taxon>
        <taxon>Ecdysozoa</taxon>
        <taxon>Arthropoda</taxon>
        <taxon>Chelicerata</taxon>
        <taxon>Arachnida</taxon>
        <taxon>Araneae</taxon>
        <taxon>Araneomorphae</taxon>
        <taxon>Entelegynae</taxon>
        <taxon>Araneoidea</taxon>
        <taxon>Araneidae</taxon>
        <taxon>Araneus</taxon>
    </lineage>
</organism>
<evidence type="ECO:0000313" key="2">
    <source>
        <dbReference type="EMBL" id="GBN30025.1"/>
    </source>
</evidence>
<sequence length="126" mass="14507">MFWELLLAIASIVASPFRAPVYPDHPYEATPYGPQNWEEATHFHPANMRLEEKLCRANLKLKSNTYFARGIRVRLMRTMCSLMLHGTASHLTLLGTFMQTTNRTGAKLLKEHELNVYHNLKLLRGP</sequence>
<dbReference type="EMBL" id="BGPR01007855">
    <property type="protein sequence ID" value="GBN30025.1"/>
    <property type="molecule type" value="Genomic_DNA"/>
</dbReference>